<proteinExistence type="predicted"/>
<name>A0A249DX64_9ENTR</name>
<dbReference type="Gene3D" id="3.40.630.30">
    <property type="match status" value="1"/>
</dbReference>
<accession>A0A249DX64</accession>
<gene>
    <name evidence="1" type="ORF">BA171_03235</name>
</gene>
<evidence type="ECO:0000313" key="1">
    <source>
        <dbReference type="EMBL" id="ASX26133.1"/>
    </source>
</evidence>
<dbReference type="AlphaFoldDB" id="A0A249DX64"/>
<protein>
    <submittedName>
        <fullName evidence="1">Uncharacterized protein</fullName>
    </submittedName>
</protein>
<dbReference type="EMBL" id="CP016303">
    <property type="protein sequence ID" value="ASX26133.1"/>
    <property type="molecule type" value="Genomic_DNA"/>
</dbReference>
<dbReference type="Proteomes" id="UP000216438">
    <property type="component" value="Chromosome"/>
</dbReference>
<reference evidence="2" key="1">
    <citation type="submission" date="2016-06" db="EMBL/GenBank/DDBJ databases">
        <authorList>
            <person name="Chen W."/>
            <person name="Hasegawa D.K."/>
        </authorList>
    </citation>
    <scope>NUCLEOTIDE SEQUENCE [LARGE SCALE GENOMIC DNA]</scope>
    <source>
        <strain evidence="2">MEAM1</strain>
    </source>
</reference>
<dbReference type="InterPro" id="IPR022568">
    <property type="entry name" value="DUF2824"/>
</dbReference>
<evidence type="ECO:0000313" key="2">
    <source>
        <dbReference type="Proteomes" id="UP000216438"/>
    </source>
</evidence>
<organism evidence="1 2">
    <name type="scientific">Candidatus Hamiltonella defensa</name>
    <name type="common">Bemisia tabaci</name>
    <dbReference type="NCBI Taxonomy" id="672795"/>
    <lineage>
        <taxon>Bacteria</taxon>
        <taxon>Pseudomonadati</taxon>
        <taxon>Pseudomonadota</taxon>
        <taxon>Gammaproteobacteria</taxon>
        <taxon>Enterobacterales</taxon>
        <taxon>Enterobacteriaceae</taxon>
        <taxon>aphid secondary symbionts</taxon>
        <taxon>Candidatus Williamhamiltonella</taxon>
    </lineage>
</organism>
<dbReference type="RefSeq" id="WP_016857337.1">
    <property type="nucleotide sequence ID" value="NZ_CP016303.1"/>
</dbReference>
<sequence>MEIKVIENIDQFYRFFTDKSKIGYAMENNGDYQLKNNQLYVGVYEGLMLVGFFSIEFIRNKLIEVHPVFDPGFRGKYALRATRQFSNWLIDNLSFSTVITYVPEKTPWGKVICQLMKMRKVGVIDNALTAGHHQINMTLYQVTKEELVNGWKQRR</sequence>
<reference evidence="1 2" key="2">
    <citation type="submission" date="2017-09" db="EMBL/GenBank/DDBJ databases">
        <title>The genome of whitefly Bemisia tabaci, a global crop pest, provides novel insights into virus transmission, host adaptation and insecticide resistance.</title>
        <authorList>
            <person name="Kaur N."/>
            <person name="Kliot A."/>
            <person name="Pinheiro P.V."/>
            <person name="Luan J."/>
            <person name="Zheng Y."/>
            <person name="Liu W."/>
            <person name="Sun H."/>
            <person name="Yang X."/>
            <person name="Xu Y."/>
            <person name="Luo Y."/>
            <person name="Kruse A."/>
            <person name="Fisher T.W."/>
            <person name="Nelson D.R."/>
            <person name="Elimelech M."/>
            <person name="MacCoss M."/>
            <person name="Johnson R."/>
            <person name="Cohen E."/>
            <person name="Hunter W.B."/>
            <person name="Brown J.K."/>
            <person name="Jander G."/>
            <person name="Cilia M."/>
            <person name="Douglas A.E."/>
            <person name="Ghanim M."/>
            <person name="Simmons A.M."/>
            <person name="Wintermantel W.M."/>
            <person name="Ling K.-S."/>
            <person name="Fei Z."/>
        </authorList>
    </citation>
    <scope>NUCLEOTIDE SEQUENCE [LARGE SCALE GENOMIC DNA]</scope>
    <source>
        <strain evidence="1 2">MEAM1</strain>
    </source>
</reference>
<dbReference type="Pfam" id="PF11039">
    <property type="entry name" value="DUF2824"/>
    <property type="match status" value="1"/>
</dbReference>
<dbReference type="OrthoDB" id="6469962at2"/>